<evidence type="ECO:0000313" key="18">
    <source>
        <dbReference type="Proteomes" id="UP000770661"/>
    </source>
</evidence>
<evidence type="ECO:0000256" key="13">
    <source>
        <dbReference type="ARBA" id="ARBA00037785"/>
    </source>
</evidence>
<dbReference type="EMBL" id="JACEEZ010024401">
    <property type="protein sequence ID" value="KAG0710241.1"/>
    <property type="molecule type" value="Genomic_DNA"/>
</dbReference>
<accession>A0A8J4XMA3</accession>
<dbReference type="PANTHER" id="PTHR11616">
    <property type="entry name" value="SODIUM/CHLORIDE DEPENDENT TRANSPORTER"/>
    <property type="match status" value="1"/>
</dbReference>
<feature type="transmembrane region" description="Helical" evidence="16">
    <location>
        <begin position="32"/>
        <end position="50"/>
    </location>
</feature>
<evidence type="ECO:0000256" key="11">
    <source>
        <dbReference type="ARBA" id="ARBA00023180"/>
    </source>
</evidence>
<evidence type="ECO:0000256" key="12">
    <source>
        <dbReference type="ARBA" id="ARBA00023201"/>
    </source>
</evidence>
<evidence type="ECO:0000256" key="7">
    <source>
        <dbReference type="ARBA" id="ARBA00022989"/>
    </source>
</evidence>
<keyword evidence="3" id="KW-0813">Transport</keyword>
<reference evidence="17" key="1">
    <citation type="submission" date="2020-07" db="EMBL/GenBank/DDBJ databases">
        <title>The High-quality genome of the commercially important snow crab, Chionoecetes opilio.</title>
        <authorList>
            <person name="Jeong J.-H."/>
            <person name="Ryu S."/>
        </authorList>
    </citation>
    <scope>NUCLEOTIDE SEQUENCE</scope>
    <source>
        <strain evidence="17">MADBK_172401_WGS</strain>
        <tissue evidence="17">Digestive gland</tissue>
    </source>
</reference>
<dbReference type="AlphaFoldDB" id="A0A8J4XMA3"/>
<dbReference type="InterPro" id="IPR000175">
    <property type="entry name" value="Na/ntran_symport"/>
</dbReference>
<dbReference type="OrthoDB" id="6376486at2759"/>
<keyword evidence="6" id="KW-0029">Amino-acid transport</keyword>
<dbReference type="PANTHER" id="PTHR11616:SF321">
    <property type="entry name" value="SODIUM-DEPENDENT NUTRIENT AMINO ACID TRANSPORTER 1-RELATED"/>
    <property type="match status" value="1"/>
</dbReference>
<dbReference type="GO" id="GO:0005886">
    <property type="term" value="C:plasma membrane"/>
    <property type="evidence" value="ECO:0007669"/>
    <property type="project" value="TreeGrafter"/>
</dbReference>
<dbReference type="GO" id="GO:0046872">
    <property type="term" value="F:metal ion binding"/>
    <property type="evidence" value="ECO:0007669"/>
    <property type="project" value="UniProtKB-KW"/>
</dbReference>
<feature type="binding site" evidence="15">
    <location>
        <position position="41"/>
    </location>
    <ligand>
        <name>Na(+)</name>
        <dbReference type="ChEBI" id="CHEBI:29101"/>
        <label>1</label>
    </ligand>
</feature>
<name>A0A8J4XMA3_CHIOP</name>
<comment type="function">
    <text evidence="13">Unusual broad substrate spectrum amino acid:sodium cotransporter that promotes absorption of the D isomers of essential amino acids. Neutral amino acids are the preferred substrates, especially methionine and phenylalanine.</text>
</comment>
<evidence type="ECO:0000256" key="1">
    <source>
        <dbReference type="ARBA" id="ARBA00004141"/>
    </source>
</evidence>
<dbReference type="PROSITE" id="PS50267">
    <property type="entry name" value="NA_NEUROTRAN_SYMP_3"/>
    <property type="match status" value="1"/>
</dbReference>
<keyword evidence="10 16" id="KW-0472">Membrane</keyword>
<keyword evidence="18" id="KW-1185">Reference proteome</keyword>
<evidence type="ECO:0000256" key="10">
    <source>
        <dbReference type="ARBA" id="ARBA00023136"/>
    </source>
</evidence>
<keyword evidence="9" id="KW-0406">Ion transport</keyword>
<evidence type="ECO:0000256" key="3">
    <source>
        <dbReference type="ARBA" id="ARBA00022448"/>
    </source>
</evidence>
<feature type="binding site" evidence="15">
    <location>
        <position position="45"/>
    </location>
    <ligand>
        <name>Na(+)</name>
        <dbReference type="ChEBI" id="CHEBI:29101"/>
        <label>1</label>
    </ligand>
</feature>
<protein>
    <recommendedName>
        <fullName evidence="14">Sodium-dependent nutrient amino acid transporter 1</fullName>
    </recommendedName>
</protein>
<keyword evidence="4 16" id="KW-0812">Transmembrane</keyword>
<evidence type="ECO:0000256" key="14">
    <source>
        <dbReference type="ARBA" id="ARBA00040215"/>
    </source>
</evidence>
<evidence type="ECO:0000256" key="16">
    <source>
        <dbReference type="SAM" id="Phobius"/>
    </source>
</evidence>
<evidence type="ECO:0000256" key="2">
    <source>
        <dbReference type="ARBA" id="ARBA00006459"/>
    </source>
</evidence>
<dbReference type="InterPro" id="IPR037272">
    <property type="entry name" value="SNS_sf"/>
</dbReference>
<comment type="caution">
    <text evidence="17">The sequence shown here is derived from an EMBL/GenBank/DDBJ whole genome shotgun (WGS) entry which is preliminary data.</text>
</comment>
<keyword evidence="7 16" id="KW-1133">Transmembrane helix</keyword>
<evidence type="ECO:0000256" key="4">
    <source>
        <dbReference type="ARBA" id="ARBA00022692"/>
    </source>
</evidence>
<evidence type="ECO:0000256" key="5">
    <source>
        <dbReference type="ARBA" id="ARBA00022847"/>
    </source>
</evidence>
<evidence type="ECO:0000256" key="8">
    <source>
        <dbReference type="ARBA" id="ARBA00023053"/>
    </source>
</evidence>
<keyword evidence="8 15" id="KW-0915">Sodium</keyword>
<dbReference type="SUPFAM" id="SSF161070">
    <property type="entry name" value="SNF-like"/>
    <property type="match status" value="1"/>
</dbReference>
<keyword evidence="12" id="KW-0739">Sodium transport</keyword>
<feature type="transmembrane region" description="Helical" evidence="16">
    <location>
        <begin position="62"/>
        <end position="83"/>
    </location>
</feature>
<evidence type="ECO:0000256" key="9">
    <source>
        <dbReference type="ARBA" id="ARBA00023065"/>
    </source>
</evidence>
<keyword evidence="5" id="KW-0769">Symport</keyword>
<dbReference type="GO" id="GO:0015179">
    <property type="term" value="F:L-amino acid transmembrane transporter activity"/>
    <property type="evidence" value="ECO:0007669"/>
    <property type="project" value="TreeGrafter"/>
</dbReference>
<evidence type="ECO:0000256" key="6">
    <source>
        <dbReference type="ARBA" id="ARBA00022970"/>
    </source>
</evidence>
<comment type="similarity">
    <text evidence="2">Belongs to the sodium:neurotransmitter symporter (SNF) (TC 2.A.22) family.</text>
</comment>
<organism evidence="17 18">
    <name type="scientific">Chionoecetes opilio</name>
    <name type="common">Atlantic snow crab</name>
    <name type="synonym">Cancer opilio</name>
    <dbReference type="NCBI Taxonomy" id="41210"/>
    <lineage>
        <taxon>Eukaryota</taxon>
        <taxon>Metazoa</taxon>
        <taxon>Ecdysozoa</taxon>
        <taxon>Arthropoda</taxon>
        <taxon>Crustacea</taxon>
        <taxon>Multicrustacea</taxon>
        <taxon>Malacostraca</taxon>
        <taxon>Eumalacostraca</taxon>
        <taxon>Eucarida</taxon>
        <taxon>Decapoda</taxon>
        <taxon>Pleocyemata</taxon>
        <taxon>Brachyura</taxon>
        <taxon>Eubrachyura</taxon>
        <taxon>Majoidea</taxon>
        <taxon>Majidae</taxon>
        <taxon>Chionoecetes</taxon>
    </lineage>
</organism>
<evidence type="ECO:0000256" key="15">
    <source>
        <dbReference type="PIRSR" id="PIRSR600175-1"/>
    </source>
</evidence>
<proteinExistence type="inferred from homology"/>
<evidence type="ECO:0000313" key="17">
    <source>
        <dbReference type="EMBL" id="KAG0710241.1"/>
    </source>
</evidence>
<keyword evidence="15" id="KW-0479">Metal-binding</keyword>
<gene>
    <name evidence="17" type="primary">NAAT1_3</name>
    <name evidence="17" type="ORF">GWK47_023220</name>
</gene>
<sequence>MLSIFDTFHQAAEDGEEEQEEERQQWSHPIEFLLFCIAMSVGLGNVWRFPTTAFENGGGAFLIPYLVVLVFIGRPLYFLELALGQFSSSSCTKIWLLAPALKDTYQATHLCWCIGILFYPHRNRLWPANRYLVCADVLLFFDGGDGVLLRHVLQYGSPVVCVYDAWADENCVDASSTNVTYNNKSQSSSEQYY</sequence>
<dbReference type="GO" id="GO:0089718">
    <property type="term" value="P:amino acid import across plasma membrane"/>
    <property type="evidence" value="ECO:0007669"/>
    <property type="project" value="TreeGrafter"/>
</dbReference>
<comment type="subcellular location">
    <subcellularLocation>
        <location evidence="1">Membrane</location>
        <topology evidence="1">Multi-pass membrane protein</topology>
    </subcellularLocation>
</comment>
<dbReference type="GO" id="GO:0005283">
    <property type="term" value="F:amino acid:sodium symporter activity"/>
    <property type="evidence" value="ECO:0007669"/>
    <property type="project" value="TreeGrafter"/>
</dbReference>
<dbReference type="Pfam" id="PF00209">
    <property type="entry name" value="SNF"/>
    <property type="match status" value="1"/>
</dbReference>
<dbReference type="PRINTS" id="PR00176">
    <property type="entry name" value="NANEUSMPORT"/>
</dbReference>
<dbReference type="Proteomes" id="UP000770661">
    <property type="component" value="Unassembled WGS sequence"/>
</dbReference>
<keyword evidence="11" id="KW-0325">Glycoprotein</keyword>